<sequence length="595" mass="67170">MGVGSGKISIRRSPFDRLMPMASFIWEIYTVEQTHLMNWLSMAPATSVEWNIPRLNHAVIALFMVKAKPRNLSVRGKRSFGSTCEGTLTEFSAFIVTLRDFIRKGRRSDVHRDEEQFLDSTAFWRNACEKSQEVEQQLRAKILVLEQRLETATRASVQTTQSTGTSQRKRKRENPVTKARSGGRATKRIKAIKATAVPQSNAVQPVLIGPDLDTEEEGIELSNCLYRISEIQKAISNTDNNDTTQTDQACLAIQSATDARRILLSIQTHTTQNTGPQGKARTTTTRKQQQQTAHTQVEAVNDAETKCKVLVQLFPFLLRALDTLHEPSETRNFRDQVIHCIIYLFQSLLEHICNLAACEGLQKPATAASGEETGKANKRLLAETADFLSTPLAASESATEKAEDKVIKMLCQLAVVMMNDLDASTLARQEVFDGFLFFLLLRVGRLLRVFIFGVESQSSAKDIRPEDMPAFHKAEAPYLIFLLKHARSLKSQKTGSAAFYSQEDAGKFESMSHVANIRLQHTLLKGVFGEQGDAFIESLRRPTYTSTECEMAFEEQGKRQKDRNMSEWFQNEVWETVGWDVLHRTVAWTWEKGRR</sequence>
<dbReference type="AlphaFoldDB" id="A0A8H3EBU4"/>
<reference evidence="2" key="1">
    <citation type="submission" date="2021-03" db="EMBL/GenBank/DDBJ databases">
        <authorList>
            <person name="Tagirdzhanova G."/>
        </authorList>
    </citation>
    <scope>NUCLEOTIDE SEQUENCE</scope>
</reference>
<protein>
    <submittedName>
        <fullName evidence="2">Uncharacterized protein</fullName>
    </submittedName>
</protein>
<proteinExistence type="predicted"/>
<keyword evidence="3" id="KW-1185">Reference proteome</keyword>
<evidence type="ECO:0000313" key="2">
    <source>
        <dbReference type="EMBL" id="CAF9904181.1"/>
    </source>
</evidence>
<dbReference type="Proteomes" id="UP000664521">
    <property type="component" value="Unassembled WGS sequence"/>
</dbReference>
<gene>
    <name evidence="2" type="ORF">HETSPECPRED_003401</name>
</gene>
<accession>A0A8H3EBU4</accession>
<feature type="compositionally biased region" description="Low complexity" evidence="1">
    <location>
        <begin position="156"/>
        <end position="166"/>
    </location>
</feature>
<name>A0A8H3EBU4_9LECA</name>
<dbReference type="EMBL" id="CAJPDS010000002">
    <property type="protein sequence ID" value="CAF9904181.1"/>
    <property type="molecule type" value="Genomic_DNA"/>
</dbReference>
<comment type="caution">
    <text evidence="2">The sequence shown here is derived from an EMBL/GenBank/DDBJ whole genome shotgun (WGS) entry which is preliminary data.</text>
</comment>
<dbReference type="OrthoDB" id="202825at2759"/>
<evidence type="ECO:0000313" key="3">
    <source>
        <dbReference type="Proteomes" id="UP000664521"/>
    </source>
</evidence>
<evidence type="ECO:0000256" key="1">
    <source>
        <dbReference type="SAM" id="MobiDB-lite"/>
    </source>
</evidence>
<feature type="region of interest" description="Disordered" evidence="1">
    <location>
        <begin position="154"/>
        <end position="185"/>
    </location>
</feature>
<organism evidence="2 3">
    <name type="scientific">Heterodermia speciosa</name>
    <dbReference type="NCBI Taxonomy" id="116794"/>
    <lineage>
        <taxon>Eukaryota</taxon>
        <taxon>Fungi</taxon>
        <taxon>Dikarya</taxon>
        <taxon>Ascomycota</taxon>
        <taxon>Pezizomycotina</taxon>
        <taxon>Lecanoromycetes</taxon>
        <taxon>OSLEUM clade</taxon>
        <taxon>Lecanoromycetidae</taxon>
        <taxon>Caliciales</taxon>
        <taxon>Physciaceae</taxon>
        <taxon>Heterodermia</taxon>
    </lineage>
</organism>